<dbReference type="STRING" id="29422.Lbru_0935"/>
<dbReference type="AlphaFoldDB" id="A0A0W0SPC3"/>
<dbReference type="PANTHER" id="PTHR21569:SF1">
    <property type="entry name" value="SMALL RIBOSOMAL SUBUNIT PROTEIN US9M"/>
    <property type="match status" value="1"/>
</dbReference>
<reference evidence="7 8" key="1">
    <citation type="submission" date="2015-11" db="EMBL/GenBank/DDBJ databases">
        <title>Genomic analysis of 38 Legionella species identifies large and diverse effector repertoires.</title>
        <authorList>
            <person name="Burstein D."/>
            <person name="Amaro F."/>
            <person name="Zusman T."/>
            <person name="Lifshitz Z."/>
            <person name="Cohen O."/>
            <person name="Gilbert J.A."/>
            <person name="Pupko T."/>
            <person name="Shuman H.A."/>
            <person name="Segal G."/>
        </authorList>
    </citation>
    <scope>NUCLEOTIDE SEQUENCE [LARGE SCALE GENOMIC DNA]</scope>
    <source>
        <strain evidence="7 8">ATCC 43878</strain>
    </source>
</reference>
<evidence type="ECO:0000256" key="2">
    <source>
        <dbReference type="ARBA" id="ARBA00022980"/>
    </source>
</evidence>
<dbReference type="GO" id="GO:0003735">
    <property type="term" value="F:structural constituent of ribosome"/>
    <property type="evidence" value="ECO:0007669"/>
    <property type="project" value="InterPro"/>
</dbReference>
<dbReference type="HAMAP" id="MF_00532_B">
    <property type="entry name" value="Ribosomal_uS9_B"/>
    <property type="match status" value="1"/>
</dbReference>
<dbReference type="RefSeq" id="WP_058441032.1">
    <property type="nucleotide sequence ID" value="NZ_CAAAHU010000009.1"/>
</dbReference>
<dbReference type="GO" id="GO:0022627">
    <property type="term" value="C:cytosolic small ribosomal subunit"/>
    <property type="evidence" value="ECO:0007669"/>
    <property type="project" value="TreeGrafter"/>
</dbReference>
<evidence type="ECO:0000256" key="4">
    <source>
        <dbReference type="ARBA" id="ARBA00035259"/>
    </source>
</evidence>
<evidence type="ECO:0000256" key="1">
    <source>
        <dbReference type="ARBA" id="ARBA00005251"/>
    </source>
</evidence>
<dbReference type="InterPro" id="IPR014721">
    <property type="entry name" value="Ribsml_uS5_D2-typ_fold_subgr"/>
</dbReference>
<dbReference type="GO" id="GO:0003723">
    <property type="term" value="F:RNA binding"/>
    <property type="evidence" value="ECO:0007669"/>
    <property type="project" value="TreeGrafter"/>
</dbReference>
<comment type="similarity">
    <text evidence="1 5 6">Belongs to the universal ribosomal protein uS9 family.</text>
</comment>
<dbReference type="PATRIC" id="fig|29422.6.peg.982"/>
<evidence type="ECO:0000256" key="5">
    <source>
        <dbReference type="HAMAP-Rule" id="MF_00532"/>
    </source>
</evidence>
<accession>A0A0W0SPC3</accession>
<dbReference type="InterPro" id="IPR023035">
    <property type="entry name" value="Ribosomal_uS9_bac/plastid"/>
</dbReference>
<name>A0A0W0SPC3_9GAMM</name>
<protein>
    <recommendedName>
        <fullName evidence="4 5">Small ribosomal subunit protein uS9</fullName>
    </recommendedName>
</protein>
<organism evidence="7 8">
    <name type="scientific">Legionella brunensis</name>
    <dbReference type="NCBI Taxonomy" id="29422"/>
    <lineage>
        <taxon>Bacteria</taxon>
        <taxon>Pseudomonadati</taxon>
        <taxon>Pseudomonadota</taxon>
        <taxon>Gammaproteobacteria</taxon>
        <taxon>Legionellales</taxon>
        <taxon>Legionellaceae</taxon>
        <taxon>Legionella</taxon>
    </lineage>
</organism>
<evidence type="ECO:0000313" key="8">
    <source>
        <dbReference type="Proteomes" id="UP000054742"/>
    </source>
</evidence>
<evidence type="ECO:0000313" key="7">
    <source>
        <dbReference type="EMBL" id="KTC85139.1"/>
    </source>
</evidence>
<dbReference type="InterPro" id="IPR020568">
    <property type="entry name" value="Ribosomal_Su5_D2-typ_SF"/>
</dbReference>
<dbReference type="NCBIfam" id="NF001099">
    <property type="entry name" value="PRK00132.1"/>
    <property type="match status" value="1"/>
</dbReference>
<dbReference type="InterPro" id="IPR020574">
    <property type="entry name" value="Ribosomal_uS9_CS"/>
</dbReference>
<dbReference type="FunFam" id="3.30.230.10:FF:000001">
    <property type="entry name" value="30S ribosomal protein S9"/>
    <property type="match status" value="1"/>
</dbReference>
<dbReference type="GO" id="GO:0006412">
    <property type="term" value="P:translation"/>
    <property type="evidence" value="ECO:0007669"/>
    <property type="project" value="UniProtKB-UniRule"/>
</dbReference>
<comment type="caution">
    <text evidence="7">The sequence shown here is derived from an EMBL/GenBank/DDBJ whole genome shotgun (WGS) entry which is preliminary data.</text>
</comment>
<evidence type="ECO:0000256" key="6">
    <source>
        <dbReference type="RuleBase" id="RU003815"/>
    </source>
</evidence>
<dbReference type="InterPro" id="IPR000754">
    <property type="entry name" value="Ribosomal_uS9"/>
</dbReference>
<evidence type="ECO:0000256" key="3">
    <source>
        <dbReference type="ARBA" id="ARBA00023274"/>
    </source>
</evidence>
<sequence length="143" mass="16092">MAERKQYYGTGRRKSSTARVFLRPGKGEIRVNNRALEDYFGRETSCMVVRQPLETVDVIGKFDIYATVVGGGISGQAGAIRLGIARALVAYDESDLVEGAEPSPTSYRRKLRDRGLLTRDSRRVERKKVGLHKARRATQYSKR</sequence>
<dbReference type="PROSITE" id="PS00360">
    <property type="entry name" value="RIBOSOMAL_S9"/>
    <property type="match status" value="1"/>
</dbReference>
<proteinExistence type="inferred from homology"/>
<keyword evidence="2 5" id="KW-0689">Ribosomal protein</keyword>
<dbReference type="EMBL" id="LNXV01000007">
    <property type="protein sequence ID" value="KTC85139.1"/>
    <property type="molecule type" value="Genomic_DNA"/>
</dbReference>
<dbReference type="OrthoDB" id="9803965at2"/>
<keyword evidence="3 5" id="KW-0687">Ribonucleoprotein</keyword>
<keyword evidence="8" id="KW-1185">Reference proteome</keyword>
<dbReference type="Gene3D" id="3.30.230.10">
    <property type="match status" value="1"/>
</dbReference>
<dbReference type="Pfam" id="PF00380">
    <property type="entry name" value="Ribosomal_S9"/>
    <property type="match status" value="1"/>
</dbReference>
<dbReference type="PANTHER" id="PTHR21569">
    <property type="entry name" value="RIBOSOMAL PROTEIN S9"/>
    <property type="match status" value="1"/>
</dbReference>
<dbReference type="Proteomes" id="UP000054742">
    <property type="component" value="Unassembled WGS sequence"/>
</dbReference>
<dbReference type="SUPFAM" id="SSF54211">
    <property type="entry name" value="Ribosomal protein S5 domain 2-like"/>
    <property type="match status" value="1"/>
</dbReference>
<gene>
    <name evidence="5 7" type="primary">rpsI</name>
    <name evidence="7" type="ORF">Lbru_0935</name>
</gene>